<keyword evidence="2" id="KW-1185">Reference proteome</keyword>
<feature type="non-terminal residue" evidence="1">
    <location>
        <position position="1"/>
    </location>
</feature>
<dbReference type="PANTHER" id="PTHR19879:SF9">
    <property type="entry name" value="TRANSCRIPTION INITIATION FACTOR TFIID SUBUNIT 5"/>
    <property type="match status" value="1"/>
</dbReference>
<reference evidence="1 2" key="1">
    <citation type="submission" date="2014-04" db="EMBL/GenBank/DDBJ databases">
        <authorList>
            <consortium name="DOE Joint Genome Institute"/>
            <person name="Kuo A."/>
            <person name="Kohler A."/>
            <person name="Costa M.D."/>
            <person name="Nagy L.G."/>
            <person name="Floudas D."/>
            <person name="Copeland A."/>
            <person name="Barry K.W."/>
            <person name="Cichocki N."/>
            <person name="Veneault-Fourrey C."/>
            <person name="LaButti K."/>
            <person name="Lindquist E.A."/>
            <person name="Lipzen A."/>
            <person name="Lundell T."/>
            <person name="Morin E."/>
            <person name="Murat C."/>
            <person name="Sun H."/>
            <person name="Tunlid A."/>
            <person name="Henrissat B."/>
            <person name="Grigoriev I.V."/>
            <person name="Hibbett D.S."/>
            <person name="Martin F."/>
            <person name="Nordberg H.P."/>
            <person name="Cantor M.N."/>
            <person name="Hua S.X."/>
        </authorList>
    </citation>
    <scope>NUCLEOTIDE SEQUENCE [LARGE SCALE GENOMIC DNA]</scope>
    <source>
        <strain evidence="1 2">441</strain>
    </source>
</reference>
<dbReference type="STRING" id="765257.A0A0C9YQT6"/>
<protein>
    <submittedName>
        <fullName evidence="1">Uncharacterized protein</fullName>
    </submittedName>
</protein>
<accession>A0A0C9YQT6</accession>
<sequence>YAIAFADESEVVGGYENGEIRRWKVEGGQQQGPTIKAGSDIYSLVVSRNGQWIVSGDRAKKVTVWNADTHEKVREFTEHLGPVWGVDISRDCTTIASVDRNAARLFSIASGAQFLPPLQHHHAVRVKFSPDGSRLATASFDSGFCIYDTRGGTLLFSSGTMSSVDAALATPLAWSSDGQQLFVANIRRITCFNLSNSSSSEWQIHKTQSRTSVSIASNGSFIACSKGSSVSLWDCVSHEQIGSIISHTADICSITLSPKGRYLACGFNGGKVTIHNLGDILSPEQLDHIVSVQPLMQFVLLTLLTQGDQMDTKTCSGCIVGITYIALRFVGGPCFSASACTNQ</sequence>
<dbReference type="PANTHER" id="PTHR19879">
    <property type="entry name" value="TRANSCRIPTION INITIATION FACTOR TFIID"/>
    <property type="match status" value="1"/>
</dbReference>
<dbReference type="AlphaFoldDB" id="A0A0C9YQT6"/>
<gene>
    <name evidence="1" type="ORF">PISMIDRAFT_108583</name>
</gene>
<name>A0A0C9YQT6_9AGAM</name>
<dbReference type="EMBL" id="KN833794">
    <property type="protein sequence ID" value="KIK18951.1"/>
    <property type="molecule type" value="Genomic_DNA"/>
</dbReference>
<dbReference type="OrthoDB" id="10248252at2759"/>
<dbReference type="InterPro" id="IPR015943">
    <property type="entry name" value="WD40/YVTN_repeat-like_dom_sf"/>
</dbReference>
<dbReference type="SMART" id="SM00320">
    <property type="entry name" value="WD40"/>
    <property type="match status" value="5"/>
</dbReference>
<organism evidence="1 2">
    <name type="scientific">Pisolithus microcarpus 441</name>
    <dbReference type="NCBI Taxonomy" id="765257"/>
    <lineage>
        <taxon>Eukaryota</taxon>
        <taxon>Fungi</taxon>
        <taxon>Dikarya</taxon>
        <taxon>Basidiomycota</taxon>
        <taxon>Agaricomycotina</taxon>
        <taxon>Agaricomycetes</taxon>
        <taxon>Agaricomycetidae</taxon>
        <taxon>Boletales</taxon>
        <taxon>Sclerodermatineae</taxon>
        <taxon>Pisolithaceae</taxon>
        <taxon>Pisolithus</taxon>
    </lineage>
</organism>
<evidence type="ECO:0000313" key="2">
    <source>
        <dbReference type="Proteomes" id="UP000054018"/>
    </source>
</evidence>
<proteinExistence type="predicted"/>
<dbReference type="Pfam" id="PF00400">
    <property type="entry name" value="WD40"/>
    <property type="match status" value="4"/>
</dbReference>
<dbReference type="Proteomes" id="UP000054018">
    <property type="component" value="Unassembled WGS sequence"/>
</dbReference>
<dbReference type="SUPFAM" id="SSF50978">
    <property type="entry name" value="WD40 repeat-like"/>
    <property type="match status" value="1"/>
</dbReference>
<dbReference type="HOGENOM" id="CLU_028047_0_0_1"/>
<dbReference type="InterPro" id="IPR001680">
    <property type="entry name" value="WD40_rpt"/>
</dbReference>
<evidence type="ECO:0000313" key="1">
    <source>
        <dbReference type="EMBL" id="KIK18951.1"/>
    </source>
</evidence>
<reference evidence="2" key="2">
    <citation type="submission" date="2015-01" db="EMBL/GenBank/DDBJ databases">
        <title>Evolutionary Origins and Diversification of the Mycorrhizal Mutualists.</title>
        <authorList>
            <consortium name="DOE Joint Genome Institute"/>
            <consortium name="Mycorrhizal Genomics Consortium"/>
            <person name="Kohler A."/>
            <person name="Kuo A."/>
            <person name="Nagy L.G."/>
            <person name="Floudas D."/>
            <person name="Copeland A."/>
            <person name="Barry K.W."/>
            <person name="Cichocki N."/>
            <person name="Veneault-Fourrey C."/>
            <person name="LaButti K."/>
            <person name="Lindquist E.A."/>
            <person name="Lipzen A."/>
            <person name="Lundell T."/>
            <person name="Morin E."/>
            <person name="Murat C."/>
            <person name="Riley R."/>
            <person name="Ohm R."/>
            <person name="Sun H."/>
            <person name="Tunlid A."/>
            <person name="Henrissat B."/>
            <person name="Grigoriev I.V."/>
            <person name="Hibbett D.S."/>
            <person name="Martin F."/>
        </authorList>
    </citation>
    <scope>NUCLEOTIDE SEQUENCE [LARGE SCALE GENOMIC DNA]</scope>
    <source>
        <strain evidence="2">441</strain>
    </source>
</reference>
<dbReference type="InterPro" id="IPR036322">
    <property type="entry name" value="WD40_repeat_dom_sf"/>
</dbReference>
<dbReference type="Gene3D" id="2.130.10.10">
    <property type="entry name" value="YVTN repeat-like/Quinoprotein amine dehydrogenase"/>
    <property type="match status" value="2"/>
</dbReference>